<gene>
    <name evidence="1" type="ORF">Lalb_Chr16g0387711</name>
</gene>
<protein>
    <submittedName>
        <fullName evidence="1">Uncharacterized protein</fullName>
    </submittedName>
</protein>
<reference evidence="2" key="1">
    <citation type="journal article" date="2020" name="Nat. Commun.">
        <title>Genome sequence of the cluster root forming white lupin.</title>
        <authorList>
            <person name="Hufnagel B."/>
            <person name="Marques A."/>
            <person name="Soriano A."/>
            <person name="Marques L."/>
            <person name="Divol F."/>
            <person name="Doumas P."/>
            <person name="Sallet E."/>
            <person name="Mancinotti D."/>
            <person name="Carrere S."/>
            <person name="Marande W."/>
            <person name="Arribat S."/>
            <person name="Keller J."/>
            <person name="Huneau C."/>
            <person name="Blein T."/>
            <person name="Aime D."/>
            <person name="Laguerre M."/>
            <person name="Taylor J."/>
            <person name="Schubert V."/>
            <person name="Nelson M."/>
            <person name="Geu-Flores F."/>
            <person name="Crespi M."/>
            <person name="Gallardo-Guerrero K."/>
            <person name="Delaux P.-M."/>
            <person name="Salse J."/>
            <person name="Berges H."/>
            <person name="Guyot R."/>
            <person name="Gouzy J."/>
            <person name="Peret B."/>
        </authorList>
    </citation>
    <scope>NUCLEOTIDE SEQUENCE [LARGE SCALE GENOMIC DNA]</scope>
    <source>
        <strain evidence="2">cv. Amiga</strain>
    </source>
</reference>
<comment type="caution">
    <text evidence="1">The sequence shown here is derived from an EMBL/GenBank/DDBJ whole genome shotgun (WGS) entry which is preliminary data.</text>
</comment>
<evidence type="ECO:0000313" key="1">
    <source>
        <dbReference type="EMBL" id="KAE9597549.1"/>
    </source>
</evidence>
<dbReference type="Proteomes" id="UP000447434">
    <property type="component" value="Chromosome 16"/>
</dbReference>
<accession>A0A6A4PBR5</accession>
<name>A0A6A4PBR5_LUPAL</name>
<sequence length="55" mass="6302">MIPIFTSTVEFVCLLLNLHSIYLTLLRLIRNPCVSKACLHISNFSFNSYLKSPTQ</sequence>
<evidence type="ECO:0000313" key="2">
    <source>
        <dbReference type="Proteomes" id="UP000447434"/>
    </source>
</evidence>
<proteinExistence type="predicted"/>
<dbReference type="AlphaFoldDB" id="A0A6A4PBR5"/>
<keyword evidence="2" id="KW-1185">Reference proteome</keyword>
<organism evidence="1 2">
    <name type="scientific">Lupinus albus</name>
    <name type="common">White lupine</name>
    <name type="synonym">Lupinus termis</name>
    <dbReference type="NCBI Taxonomy" id="3870"/>
    <lineage>
        <taxon>Eukaryota</taxon>
        <taxon>Viridiplantae</taxon>
        <taxon>Streptophyta</taxon>
        <taxon>Embryophyta</taxon>
        <taxon>Tracheophyta</taxon>
        <taxon>Spermatophyta</taxon>
        <taxon>Magnoliopsida</taxon>
        <taxon>eudicotyledons</taxon>
        <taxon>Gunneridae</taxon>
        <taxon>Pentapetalae</taxon>
        <taxon>rosids</taxon>
        <taxon>fabids</taxon>
        <taxon>Fabales</taxon>
        <taxon>Fabaceae</taxon>
        <taxon>Papilionoideae</taxon>
        <taxon>50 kb inversion clade</taxon>
        <taxon>genistoids sensu lato</taxon>
        <taxon>core genistoids</taxon>
        <taxon>Genisteae</taxon>
        <taxon>Lupinus</taxon>
    </lineage>
</organism>
<dbReference type="EMBL" id="WOCE01000016">
    <property type="protein sequence ID" value="KAE9597549.1"/>
    <property type="molecule type" value="Genomic_DNA"/>
</dbReference>